<comment type="similarity">
    <text evidence="12">Belongs to the LpxC family.</text>
</comment>
<dbReference type="SUPFAM" id="SSF54211">
    <property type="entry name" value="Ribosomal protein S5 domain 2-like"/>
    <property type="match status" value="2"/>
</dbReference>
<dbReference type="PANTHER" id="PTHR33694:SF1">
    <property type="entry name" value="UDP-3-O-ACYL-N-ACETYLGLUCOSAMINE DEACETYLASE 1, MITOCHONDRIAL-RELATED"/>
    <property type="match status" value="1"/>
</dbReference>
<gene>
    <name evidence="12" type="primary">lpxC</name>
    <name evidence="13" type="ORF">D5R40_00740</name>
</gene>
<dbReference type="InterPro" id="IPR011334">
    <property type="entry name" value="UDP-acyl_GlcNac_deAcase_C"/>
</dbReference>
<dbReference type="Gene3D" id="3.30.230.20">
    <property type="entry name" value="lpxc deacetylase, domain 1"/>
    <property type="match status" value="1"/>
</dbReference>
<dbReference type="EC" id="3.5.1.108" evidence="4 12"/>
<keyword evidence="5 12" id="KW-0444">Lipid biosynthesis</keyword>
<dbReference type="EMBL" id="RCBY01000002">
    <property type="protein sequence ID" value="RQH57533.1"/>
    <property type="molecule type" value="Genomic_DNA"/>
</dbReference>
<comment type="pathway">
    <text evidence="3 12">Glycolipid biosynthesis; lipid IV(A) biosynthesis; lipid IV(A) from (3R)-3-hydroxytetradecanoyl-[acyl-carrier-protein] and UDP-N-acetyl-alpha-D-glucosamine: step 2/6.</text>
</comment>
<evidence type="ECO:0000256" key="2">
    <source>
        <dbReference type="ARBA" id="ARBA00002923"/>
    </source>
</evidence>
<evidence type="ECO:0000256" key="8">
    <source>
        <dbReference type="ARBA" id="ARBA00022801"/>
    </source>
</evidence>
<evidence type="ECO:0000256" key="1">
    <source>
        <dbReference type="ARBA" id="ARBA00001947"/>
    </source>
</evidence>
<dbReference type="GO" id="GO:0103117">
    <property type="term" value="F:UDP-3-O-acyl-N-acetylglucosamine deacetylase activity"/>
    <property type="evidence" value="ECO:0007669"/>
    <property type="project" value="UniProtKB-UniRule"/>
</dbReference>
<dbReference type="HAMAP" id="MF_00388">
    <property type="entry name" value="LpxC"/>
    <property type="match status" value="1"/>
</dbReference>
<dbReference type="Pfam" id="PF03331">
    <property type="entry name" value="LpxC"/>
    <property type="match status" value="2"/>
</dbReference>
<evidence type="ECO:0000313" key="13">
    <source>
        <dbReference type="EMBL" id="RQH57533.1"/>
    </source>
</evidence>
<evidence type="ECO:0000256" key="9">
    <source>
        <dbReference type="ARBA" id="ARBA00022833"/>
    </source>
</evidence>
<evidence type="ECO:0000256" key="4">
    <source>
        <dbReference type="ARBA" id="ARBA00012745"/>
    </source>
</evidence>
<evidence type="ECO:0000313" key="14">
    <source>
        <dbReference type="Proteomes" id="UP000269154"/>
    </source>
</evidence>
<evidence type="ECO:0000256" key="7">
    <source>
        <dbReference type="ARBA" id="ARBA00022723"/>
    </source>
</evidence>
<name>A0A3N6QV28_9CYAN</name>
<dbReference type="RefSeq" id="WP_124154123.1">
    <property type="nucleotide sequence ID" value="NZ_CAWOLW010000112.1"/>
</dbReference>
<dbReference type="AlphaFoldDB" id="A0A3N6QV28"/>
<keyword evidence="14" id="KW-1185">Reference proteome</keyword>
<keyword evidence="8 12" id="KW-0378">Hydrolase</keyword>
<dbReference type="Proteomes" id="UP000269154">
    <property type="component" value="Unassembled WGS sequence"/>
</dbReference>
<organism evidence="13 14">
    <name type="scientific">Okeania hirsuta</name>
    <dbReference type="NCBI Taxonomy" id="1458930"/>
    <lineage>
        <taxon>Bacteria</taxon>
        <taxon>Bacillati</taxon>
        <taxon>Cyanobacteriota</taxon>
        <taxon>Cyanophyceae</taxon>
        <taxon>Oscillatoriophycideae</taxon>
        <taxon>Oscillatoriales</taxon>
        <taxon>Microcoleaceae</taxon>
        <taxon>Okeania</taxon>
    </lineage>
</organism>
<evidence type="ECO:0000256" key="10">
    <source>
        <dbReference type="ARBA" id="ARBA00023098"/>
    </source>
</evidence>
<proteinExistence type="inferred from homology"/>
<comment type="function">
    <text evidence="2 12">Catalyzes the hydrolysis of UDP-3-O-myristoyl-N-acetylglucosamine to form UDP-3-O-myristoylglucosamine and acetate, the committed step in lipid A biosynthesis.</text>
</comment>
<keyword evidence="9 12" id="KW-0862">Zinc</keyword>
<dbReference type="InterPro" id="IPR020568">
    <property type="entry name" value="Ribosomal_Su5_D2-typ_SF"/>
</dbReference>
<sequence>MDNQYTLATEFSQWGIGLHSGIKSHIRVIPAPKNAGRYFVRVDLPKTPSIPALINFVVSTTLSTEFGIANIRIRTVEHLLAALAGMGVDNARIEIDGPEVPLLDGSAKLWVEAIASVGLIAQPEEENGEMGRWGDGKMERWGDGEMERWGDGEMGQKNINNTDRPQLINHSLKPKLRTENSIDRPIWINQGDAFVAALPSRETRFTYGIDFNLPAIGNQWHSWSPETESFADCIAPARTFALAHQIEQLREAGLIKGGSLDNALVCNQSGWLNPPLRFENEPVRHKLLDLVGDLSLLSSFPQAHYLAYKASHKLHIQLAQKISELSVDSKTKNSC</sequence>
<dbReference type="Gene3D" id="3.30.1700.10">
    <property type="entry name" value="lpxc deacetylase, domain 2"/>
    <property type="match status" value="1"/>
</dbReference>
<accession>A0A3N6QV28</accession>
<dbReference type="InterPro" id="IPR015870">
    <property type="entry name" value="UDP-acyl_N-AcGlcN_deAcase_N"/>
</dbReference>
<dbReference type="OrthoDB" id="9772788at2"/>
<dbReference type="GO" id="GO:0009245">
    <property type="term" value="P:lipid A biosynthetic process"/>
    <property type="evidence" value="ECO:0007669"/>
    <property type="project" value="UniProtKB-UniRule"/>
</dbReference>
<feature type="binding site" evidence="12">
    <location>
        <position position="289"/>
    </location>
    <ligand>
        <name>Zn(2+)</name>
        <dbReference type="ChEBI" id="CHEBI:29105"/>
    </ligand>
</feature>
<evidence type="ECO:0000256" key="5">
    <source>
        <dbReference type="ARBA" id="ARBA00022516"/>
    </source>
</evidence>
<evidence type="ECO:0000256" key="6">
    <source>
        <dbReference type="ARBA" id="ARBA00022556"/>
    </source>
</evidence>
<dbReference type="GO" id="GO:0016020">
    <property type="term" value="C:membrane"/>
    <property type="evidence" value="ECO:0007669"/>
    <property type="project" value="GOC"/>
</dbReference>
<evidence type="ECO:0000256" key="12">
    <source>
        <dbReference type="HAMAP-Rule" id="MF_00388"/>
    </source>
</evidence>
<protein>
    <recommendedName>
        <fullName evidence="4 12">UDP-3-O-acyl-N-acetylglucosamine deacetylase</fullName>
        <shortName evidence="12">UDP-3-O-acyl-GlcNAc deacetylase</shortName>
        <ecNumber evidence="4 12">3.5.1.108</ecNumber>
    </recommendedName>
    <alternativeName>
        <fullName evidence="12">UDP-3-O-[R-3-hydroxymyristoyl]-N-acetylglucosamine deacetylase</fullName>
    </alternativeName>
</protein>
<feature type="binding site" evidence="12">
    <location>
        <position position="78"/>
    </location>
    <ligand>
        <name>Zn(2+)</name>
        <dbReference type="ChEBI" id="CHEBI:29105"/>
    </ligand>
</feature>
<dbReference type="InterPro" id="IPR004463">
    <property type="entry name" value="UDP-acyl_GlcNac_deAcase"/>
</dbReference>
<comment type="catalytic activity">
    <reaction evidence="11 12">
        <text>a UDP-3-O-[(3R)-3-hydroxyacyl]-N-acetyl-alpha-D-glucosamine + H2O = a UDP-3-O-[(3R)-3-hydroxyacyl]-alpha-D-glucosamine + acetate</text>
        <dbReference type="Rhea" id="RHEA:67816"/>
        <dbReference type="ChEBI" id="CHEBI:15377"/>
        <dbReference type="ChEBI" id="CHEBI:30089"/>
        <dbReference type="ChEBI" id="CHEBI:137740"/>
        <dbReference type="ChEBI" id="CHEBI:173225"/>
        <dbReference type="EC" id="3.5.1.108"/>
    </reaction>
</comment>
<dbReference type="PANTHER" id="PTHR33694">
    <property type="entry name" value="UDP-3-O-ACYL-N-ACETYLGLUCOSAMINE DEACETYLASE 1, MITOCHONDRIAL-RELATED"/>
    <property type="match status" value="1"/>
</dbReference>
<dbReference type="GO" id="GO:0046872">
    <property type="term" value="F:metal ion binding"/>
    <property type="evidence" value="ECO:0007669"/>
    <property type="project" value="UniProtKB-KW"/>
</dbReference>
<comment type="cofactor">
    <cofactor evidence="1 12">
        <name>Zn(2+)</name>
        <dbReference type="ChEBI" id="CHEBI:29105"/>
    </cofactor>
</comment>
<feature type="active site" description="Proton donor" evidence="12">
    <location>
        <position position="312"/>
    </location>
</feature>
<evidence type="ECO:0000256" key="11">
    <source>
        <dbReference type="ARBA" id="ARBA00024535"/>
    </source>
</evidence>
<keyword evidence="6 12" id="KW-0441">Lipid A biosynthesis</keyword>
<comment type="caution">
    <text evidence="13">The sequence shown here is derived from an EMBL/GenBank/DDBJ whole genome shotgun (WGS) entry which is preliminary data.</text>
</comment>
<keyword evidence="10 12" id="KW-0443">Lipid metabolism</keyword>
<evidence type="ECO:0000256" key="3">
    <source>
        <dbReference type="ARBA" id="ARBA00005002"/>
    </source>
</evidence>
<feature type="binding site" evidence="12">
    <location>
        <position position="285"/>
    </location>
    <ligand>
        <name>Zn(2+)</name>
        <dbReference type="ChEBI" id="CHEBI:29105"/>
    </ligand>
</feature>
<reference evidence="13 14" key="1">
    <citation type="journal article" date="2018" name="ACS Chem. Biol.">
        <title>Ketoreductase domain dysfunction expands chemodiversity: malyngamide biosynthesis in the cyanobacterium Okeania hirsuta.</title>
        <authorList>
            <person name="Moss N.A."/>
            <person name="Leao T."/>
            <person name="Rankin M."/>
            <person name="McCullough T.M."/>
            <person name="Qu P."/>
            <person name="Korobeynikov A."/>
            <person name="Smith J.L."/>
            <person name="Gerwick L."/>
            <person name="Gerwick W.H."/>
        </authorList>
    </citation>
    <scope>NUCLEOTIDE SEQUENCE [LARGE SCALE GENOMIC DNA]</scope>
    <source>
        <strain evidence="13 14">PAB10Feb10-1</strain>
    </source>
</reference>
<dbReference type="UniPathway" id="UPA00359">
    <property type="reaction ID" value="UER00478"/>
</dbReference>
<keyword evidence="7 12" id="KW-0479">Metal-binding</keyword>